<dbReference type="RefSeq" id="WP_161860332.1">
    <property type="nucleotide sequence ID" value="NZ_CP046620.1"/>
</dbReference>
<keyword evidence="2" id="KW-1185">Reference proteome</keyword>
<dbReference type="KEGG" id="amaq:GO499_00455"/>
<dbReference type="Proteomes" id="UP000464495">
    <property type="component" value="Chromosome"/>
</dbReference>
<gene>
    <name evidence="1" type="ORF">GO499_00455</name>
</gene>
<accession>A0A6P1SX15</accession>
<sequence length="88" mass="9753">MLSTFILLIAGCGHDAYDCREVHRMEVEAASWEVCDARLAEEMANSRIEYPVLEGICLPEGKFADAPLWAQEGSRLVSSEKTHLSGQL</sequence>
<name>A0A6P1SX15_9RHOB</name>
<evidence type="ECO:0000313" key="1">
    <source>
        <dbReference type="EMBL" id="QHQ33756.1"/>
    </source>
</evidence>
<protein>
    <submittedName>
        <fullName evidence="1">Uncharacterized protein</fullName>
    </submittedName>
</protein>
<reference evidence="1 2" key="1">
    <citation type="submission" date="2019-12" db="EMBL/GenBank/DDBJ databases">
        <title>Complete genome sequence of Algicella marina strain 9Alg 56(T) isolated from the red alga Tichocarpus crinitus.</title>
        <authorList>
            <person name="Kim S.-G."/>
            <person name="Nedashkovskaya O.I."/>
        </authorList>
    </citation>
    <scope>NUCLEOTIDE SEQUENCE [LARGE SCALE GENOMIC DNA]</scope>
    <source>
        <strain evidence="1 2">9Alg 56</strain>
    </source>
</reference>
<organism evidence="1 2">
    <name type="scientific">Algicella marina</name>
    <dbReference type="NCBI Taxonomy" id="2683284"/>
    <lineage>
        <taxon>Bacteria</taxon>
        <taxon>Pseudomonadati</taxon>
        <taxon>Pseudomonadota</taxon>
        <taxon>Alphaproteobacteria</taxon>
        <taxon>Rhodobacterales</taxon>
        <taxon>Paracoccaceae</taxon>
        <taxon>Algicella</taxon>
    </lineage>
</organism>
<evidence type="ECO:0000313" key="2">
    <source>
        <dbReference type="Proteomes" id="UP000464495"/>
    </source>
</evidence>
<dbReference type="EMBL" id="CP046620">
    <property type="protein sequence ID" value="QHQ33756.1"/>
    <property type="molecule type" value="Genomic_DNA"/>
</dbReference>
<proteinExistence type="predicted"/>
<dbReference type="AlphaFoldDB" id="A0A6P1SX15"/>